<keyword evidence="1" id="KW-1133">Transmembrane helix</keyword>
<sequence length="133" mass="14844">MVEGQVRALTSRTERQGESDHSTVWTFRVERYDEAGDRISLIPVEMRGYRFEGAIHDGDWVRAGGRRKGGTLHVNRLENLTTGASVRAKGISKPVMIIACVMIALIAAFIAWNFYGILFEAPDVPSDYPSDFP</sequence>
<protein>
    <recommendedName>
        <fullName evidence="4">DUF4178 domain-containing protein</fullName>
    </recommendedName>
</protein>
<organism evidence="2 3">
    <name type="scientific">Streptomyces alfalfae</name>
    <dbReference type="NCBI Taxonomy" id="1642299"/>
    <lineage>
        <taxon>Bacteria</taxon>
        <taxon>Bacillati</taxon>
        <taxon>Actinomycetota</taxon>
        <taxon>Actinomycetes</taxon>
        <taxon>Kitasatosporales</taxon>
        <taxon>Streptomycetaceae</taxon>
        <taxon>Streptomyces</taxon>
    </lineage>
</organism>
<feature type="transmembrane region" description="Helical" evidence="1">
    <location>
        <begin position="95"/>
        <end position="115"/>
    </location>
</feature>
<evidence type="ECO:0000256" key="1">
    <source>
        <dbReference type="SAM" id="Phobius"/>
    </source>
</evidence>
<name>A0ABN4VGM1_9ACTN</name>
<gene>
    <name evidence="2" type="ORF">A7J05_08330</name>
</gene>
<reference evidence="2 3" key="1">
    <citation type="submission" date="2016-05" db="EMBL/GenBank/DDBJ databases">
        <authorList>
            <person name="Gu J."/>
        </authorList>
    </citation>
    <scope>NUCLEOTIDE SEQUENCE [LARGE SCALE GENOMIC DNA]</scope>
    <source>
        <strain evidence="2 3">ACCC40021</strain>
    </source>
</reference>
<dbReference type="Proteomes" id="UP000187191">
    <property type="component" value="Chromosome"/>
</dbReference>
<dbReference type="EMBL" id="CP015588">
    <property type="protein sequence ID" value="APY85719.1"/>
    <property type="molecule type" value="Genomic_DNA"/>
</dbReference>
<evidence type="ECO:0000313" key="2">
    <source>
        <dbReference type="EMBL" id="APY85719.1"/>
    </source>
</evidence>
<evidence type="ECO:0000313" key="3">
    <source>
        <dbReference type="Proteomes" id="UP000187191"/>
    </source>
</evidence>
<keyword evidence="1" id="KW-0472">Membrane</keyword>
<evidence type="ECO:0008006" key="4">
    <source>
        <dbReference type="Google" id="ProtNLM"/>
    </source>
</evidence>
<proteinExistence type="predicted"/>
<keyword evidence="3" id="KW-1185">Reference proteome</keyword>
<accession>A0ABN4VGM1</accession>
<dbReference type="RefSeq" id="WP_237283364.1">
    <property type="nucleotide sequence ID" value="NZ_CP015588.1"/>
</dbReference>
<keyword evidence="1" id="KW-0812">Transmembrane</keyword>